<accession>X1IWR9</accession>
<feature type="non-terminal residue" evidence="1">
    <location>
        <position position="1"/>
    </location>
</feature>
<dbReference type="EMBL" id="BARU01041225">
    <property type="protein sequence ID" value="GAH86177.1"/>
    <property type="molecule type" value="Genomic_DNA"/>
</dbReference>
<gene>
    <name evidence="1" type="ORF">S03H2_63596</name>
</gene>
<sequence length="225" mass="24866">EQDVLCSFTMPDHGITLAVEIERCNAEGNWEPAGLVYKKDYPISVVPVVVCEYTGHAINAKIDHWNVPDNATEGETVTGWVKVDGDCYTPGQTTRGRVKFTVNGGTPAYSTVFTFDCFGETGEMPFSFVMPDYDVTLTAEIERCNEYGEWENAGPKYKKELPITLRIAECEYTGHAINAKIDHWNVPDNATEGETVTGWVKVDGDCYTPGQTTRGRVKFTVNGGT</sequence>
<proteinExistence type="predicted"/>
<organism evidence="1">
    <name type="scientific">marine sediment metagenome</name>
    <dbReference type="NCBI Taxonomy" id="412755"/>
    <lineage>
        <taxon>unclassified sequences</taxon>
        <taxon>metagenomes</taxon>
        <taxon>ecological metagenomes</taxon>
    </lineage>
</organism>
<protein>
    <submittedName>
        <fullName evidence="1">Uncharacterized protein</fullName>
    </submittedName>
</protein>
<evidence type="ECO:0000313" key="1">
    <source>
        <dbReference type="EMBL" id="GAH86177.1"/>
    </source>
</evidence>
<name>X1IWR9_9ZZZZ</name>
<feature type="non-terminal residue" evidence="1">
    <location>
        <position position="225"/>
    </location>
</feature>
<comment type="caution">
    <text evidence="1">The sequence shown here is derived from an EMBL/GenBank/DDBJ whole genome shotgun (WGS) entry which is preliminary data.</text>
</comment>
<reference evidence="1" key="1">
    <citation type="journal article" date="2014" name="Front. Microbiol.">
        <title>High frequency of phylogenetically diverse reductive dehalogenase-homologous genes in deep subseafloor sedimentary metagenomes.</title>
        <authorList>
            <person name="Kawai M."/>
            <person name="Futagami T."/>
            <person name="Toyoda A."/>
            <person name="Takaki Y."/>
            <person name="Nishi S."/>
            <person name="Hori S."/>
            <person name="Arai W."/>
            <person name="Tsubouchi T."/>
            <person name="Morono Y."/>
            <person name="Uchiyama I."/>
            <person name="Ito T."/>
            <person name="Fujiyama A."/>
            <person name="Inagaki F."/>
            <person name="Takami H."/>
        </authorList>
    </citation>
    <scope>NUCLEOTIDE SEQUENCE</scope>
    <source>
        <strain evidence="1">Expedition CK06-06</strain>
    </source>
</reference>
<dbReference type="AlphaFoldDB" id="X1IWR9"/>